<dbReference type="Proteomes" id="UP001141422">
    <property type="component" value="Unassembled WGS sequence"/>
</dbReference>
<keyword evidence="1" id="KW-1133">Transmembrane helix</keyword>
<sequence length="84" mass="8743">MLELAAAVCAVVAVYAALRAVLEKNTLRKLPFINVMNFAVAGIIALILPHPLTLVAAVAYFVGATLEANAIASALAKLTPEDEP</sequence>
<reference evidence="2" key="1">
    <citation type="submission" date="2022-12" db="EMBL/GenBank/DDBJ databases">
        <title>Isolation and characterisation of novel Methanocorpusculum spp. from native Australian herbivores indicates the genus is ancestrally host-associated.</title>
        <authorList>
            <person name="Volmer J.G."/>
            <person name="Soo R.M."/>
            <person name="Evans P.N."/>
            <person name="Hoedt E.C."/>
            <person name="Astorga Alsina A.L."/>
            <person name="Woodcroft B.J."/>
            <person name="Tyson G.W."/>
            <person name="Hugenholtz P."/>
            <person name="Morrison M."/>
        </authorList>
    </citation>
    <scope>NUCLEOTIDE SEQUENCE</scope>
    <source>
        <strain evidence="2">MG</strain>
    </source>
</reference>
<name>A0ABT4IF86_9EURY</name>
<accession>A0ABT4IF86</accession>
<protein>
    <submittedName>
        <fullName evidence="2">DUF2109 family protein</fullName>
    </submittedName>
</protein>
<dbReference type="RefSeq" id="WP_268924612.1">
    <property type="nucleotide sequence ID" value="NZ_JAPTGB010000006.1"/>
</dbReference>
<evidence type="ECO:0000256" key="1">
    <source>
        <dbReference type="SAM" id="Phobius"/>
    </source>
</evidence>
<keyword evidence="3" id="KW-1185">Reference proteome</keyword>
<gene>
    <name evidence="2" type="ORF">O0S10_04020</name>
</gene>
<feature type="transmembrane region" description="Helical" evidence="1">
    <location>
        <begin position="35"/>
        <end position="62"/>
    </location>
</feature>
<organism evidence="2 3">
    <name type="scientific">Methanocorpusculum petauri</name>
    <dbReference type="NCBI Taxonomy" id="3002863"/>
    <lineage>
        <taxon>Archaea</taxon>
        <taxon>Methanobacteriati</taxon>
        <taxon>Methanobacteriota</taxon>
        <taxon>Stenosarchaea group</taxon>
        <taxon>Methanomicrobia</taxon>
        <taxon>Methanomicrobiales</taxon>
        <taxon>Methanocorpusculaceae</taxon>
        <taxon>Methanocorpusculum</taxon>
    </lineage>
</organism>
<comment type="caution">
    <text evidence="2">The sequence shown here is derived from an EMBL/GenBank/DDBJ whole genome shotgun (WGS) entry which is preliminary data.</text>
</comment>
<dbReference type="InterPro" id="IPR019214">
    <property type="entry name" value="EhaC-like"/>
</dbReference>
<dbReference type="EMBL" id="JAPTGB010000006">
    <property type="protein sequence ID" value="MCZ0860396.1"/>
    <property type="molecule type" value="Genomic_DNA"/>
</dbReference>
<evidence type="ECO:0000313" key="3">
    <source>
        <dbReference type="Proteomes" id="UP001141422"/>
    </source>
</evidence>
<evidence type="ECO:0000313" key="2">
    <source>
        <dbReference type="EMBL" id="MCZ0860396.1"/>
    </source>
</evidence>
<keyword evidence="1" id="KW-0812">Transmembrane</keyword>
<keyword evidence="1" id="KW-0472">Membrane</keyword>
<dbReference type="Pfam" id="PF09882">
    <property type="entry name" value="EhaC"/>
    <property type="match status" value="1"/>
</dbReference>
<proteinExistence type="predicted"/>